<evidence type="ECO:0008006" key="4">
    <source>
        <dbReference type="Google" id="ProtNLM"/>
    </source>
</evidence>
<dbReference type="OrthoDB" id="6983910at2"/>
<evidence type="ECO:0000256" key="1">
    <source>
        <dbReference type="SAM" id="SignalP"/>
    </source>
</evidence>
<feature type="signal peptide" evidence="1">
    <location>
        <begin position="1"/>
        <end position="25"/>
    </location>
</feature>
<organism evidence="2 3">
    <name type="scientific">Pseudomonas fluorescens</name>
    <dbReference type="NCBI Taxonomy" id="294"/>
    <lineage>
        <taxon>Bacteria</taxon>
        <taxon>Pseudomonadati</taxon>
        <taxon>Pseudomonadota</taxon>
        <taxon>Gammaproteobacteria</taxon>
        <taxon>Pseudomonadales</taxon>
        <taxon>Pseudomonadaceae</taxon>
        <taxon>Pseudomonas</taxon>
    </lineage>
</organism>
<reference evidence="2 3" key="2">
    <citation type="journal article" date="2018" name="Nature">
        <title>Mutant phenotypes for thousands of bacterial genes of unknown function.</title>
        <authorList>
            <person name="Price M.N."/>
            <person name="Wetmore K.M."/>
            <person name="Waters R.J."/>
            <person name="Callaghan M."/>
            <person name="Ray J."/>
            <person name="Liu H."/>
            <person name="Kuehl J.V."/>
            <person name="Melnyk R.A."/>
            <person name="Lamson J.S."/>
            <person name="Suh Y."/>
            <person name="Carlson H.K."/>
            <person name="Esquivel Z."/>
            <person name="Sadeeshkumar H."/>
            <person name="Chakraborty R."/>
            <person name="Zane G.M."/>
            <person name="Rubin B.E."/>
            <person name="Wall J.D."/>
            <person name="Visel A."/>
            <person name="Bristow J."/>
            <person name="Blow M.J."/>
            <person name="Arkin A.P."/>
            <person name="Deutschbauer A.M."/>
        </authorList>
    </citation>
    <scope>NUCLEOTIDE SEQUENCE [LARGE SCALE GENOMIC DNA]</scope>
    <source>
        <strain evidence="2 3">FW300-N1B4</strain>
    </source>
</reference>
<dbReference type="RefSeq" id="WP_063340653.1">
    <property type="nucleotide sequence ID" value="NZ_LUKJ01000002.1"/>
</dbReference>
<gene>
    <name evidence="2" type="ORF">A1D17_03445</name>
</gene>
<reference evidence="3" key="1">
    <citation type="submission" date="2016-03" db="EMBL/GenBank/DDBJ databases">
        <authorList>
            <person name="Ray J."/>
            <person name="Price M."/>
            <person name="Deutschbauer A."/>
        </authorList>
    </citation>
    <scope>NUCLEOTIDE SEQUENCE [LARGE SCALE GENOMIC DNA]</scope>
    <source>
        <strain evidence="3">FW300-N1B4</strain>
    </source>
</reference>
<protein>
    <recommendedName>
        <fullName evidence="4">Conjugal transfer protein</fullName>
    </recommendedName>
</protein>
<dbReference type="Proteomes" id="UP000076489">
    <property type="component" value="Unassembled WGS sequence"/>
</dbReference>
<proteinExistence type="predicted"/>
<dbReference type="EMBL" id="LUKJ01000002">
    <property type="protein sequence ID" value="KZN20607.1"/>
    <property type="molecule type" value="Genomic_DNA"/>
</dbReference>
<sequence>MKLRKFTIAIISSLLFSSVSIAAMAADPYSTGSQVGAVQVDDPYGSSADAPWTARMSPVTMPDGRVLAGRASGFGSAIKNTFDTFTPYSRGESNLVSGYGSSTVGFGCDGMNLGGVIDGQLAMYGQMIEQFISRAPTMAIMFLAYSQPTIKSVIDELNGVSQFGLDMSNMTCSGVRAMADKSLEDKKQTMAEAQCTSEAGFKDPECMSGEGIQGSLTKIIKDTKSTVNSRAGQLMSGVSSATGGLVKFKGSVGGTAGNSAGSSSPTGSFSGGISSRSCGSVDVKGVLGLILSASEMGCSDIKNYAGLLPNYESDDKVQGVIPRKMTLMDVSKKLSSQYYIWILDAIAAPEDKFNQSEGFKALVNRIGTVITDEDHRKLSRMSKDQPTDYIAVARNMATLAAVKDMTGIVNRLEVGVMTGIQNQANQEYVTDRQIDQYKMAITTLRSELQSISDQIEIDKSRSSLTAVGQ</sequence>
<accession>A0A161ZA70</accession>
<keyword evidence="1" id="KW-0732">Signal</keyword>
<name>A0A161ZA70_PSEFL</name>
<evidence type="ECO:0000313" key="3">
    <source>
        <dbReference type="Proteomes" id="UP000076489"/>
    </source>
</evidence>
<feature type="chain" id="PRO_5007830782" description="Conjugal transfer protein" evidence="1">
    <location>
        <begin position="26"/>
        <end position="469"/>
    </location>
</feature>
<evidence type="ECO:0000313" key="2">
    <source>
        <dbReference type="EMBL" id="KZN20607.1"/>
    </source>
</evidence>
<comment type="caution">
    <text evidence="2">The sequence shown here is derived from an EMBL/GenBank/DDBJ whole genome shotgun (WGS) entry which is preliminary data.</text>
</comment>
<dbReference type="AlphaFoldDB" id="A0A161ZA70"/>